<dbReference type="STRING" id="525904.Tter_0236"/>
<dbReference type="InterPro" id="IPR051782">
    <property type="entry name" value="ABC_Transporter_VariousFunc"/>
</dbReference>
<feature type="domain" description="ABC transporter" evidence="4">
    <location>
        <begin position="17"/>
        <end position="242"/>
    </location>
</feature>
<dbReference type="SUPFAM" id="SSF52540">
    <property type="entry name" value="P-loop containing nucleoside triphosphate hydrolases"/>
    <property type="match status" value="1"/>
</dbReference>
<keyword evidence="2" id="KW-0547">Nucleotide-binding</keyword>
<evidence type="ECO:0000256" key="3">
    <source>
        <dbReference type="ARBA" id="ARBA00022840"/>
    </source>
</evidence>
<proteinExistence type="predicted"/>
<dbReference type="CDD" id="cd03230">
    <property type="entry name" value="ABC_DR_subfamily_A"/>
    <property type="match status" value="1"/>
</dbReference>
<dbReference type="PROSITE" id="PS50893">
    <property type="entry name" value="ABC_TRANSPORTER_2"/>
    <property type="match status" value="1"/>
</dbReference>
<dbReference type="PANTHER" id="PTHR42939:SF1">
    <property type="entry name" value="ABC TRANSPORTER ATP-BINDING PROTEIN ALBC-RELATED"/>
    <property type="match status" value="1"/>
</dbReference>
<dbReference type="SMART" id="SM00382">
    <property type="entry name" value="AAA"/>
    <property type="match status" value="1"/>
</dbReference>
<dbReference type="GO" id="GO:0016887">
    <property type="term" value="F:ATP hydrolysis activity"/>
    <property type="evidence" value="ECO:0007669"/>
    <property type="project" value="InterPro"/>
</dbReference>
<keyword evidence="1" id="KW-0813">Transport</keyword>
<gene>
    <name evidence="5" type="ordered locus">Tter_0236</name>
</gene>
<dbReference type="KEGG" id="ttr:Tter_0236"/>
<organism evidence="5 6">
    <name type="scientific">Thermobaculum terrenum (strain ATCC BAA-798 / CCMEE 7001 / YNP1)</name>
    <dbReference type="NCBI Taxonomy" id="525904"/>
    <lineage>
        <taxon>Bacteria</taxon>
        <taxon>Bacillati</taxon>
        <taxon>Chloroflexota</taxon>
        <taxon>Chloroflexia</taxon>
        <taxon>Candidatus Thermobaculales</taxon>
        <taxon>Candidatus Thermobaculaceae</taxon>
        <taxon>Thermobaculum</taxon>
    </lineage>
</organism>
<dbReference type="OrthoDB" id="9809450at2"/>
<evidence type="ECO:0000259" key="4">
    <source>
        <dbReference type="PROSITE" id="PS50893"/>
    </source>
</evidence>
<name>D1CE02_THET1</name>
<dbReference type="AlphaFoldDB" id="D1CE02"/>
<dbReference type="InterPro" id="IPR003439">
    <property type="entry name" value="ABC_transporter-like_ATP-bd"/>
</dbReference>
<dbReference type="HOGENOM" id="CLU_000604_1_2_0"/>
<dbReference type="EMBL" id="CP001825">
    <property type="protein sequence ID" value="ACZ41158.1"/>
    <property type="molecule type" value="Genomic_DNA"/>
</dbReference>
<evidence type="ECO:0000313" key="6">
    <source>
        <dbReference type="Proteomes" id="UP000000323"/>
    </source>
</evidence>
<protein>
    <submittedName>
        <fullName evidence="5">ABC transporter related protein</fullName>
    </submittedName>
</protein>
<keyword evidence="6" id="KW-1185">Reference proteome</keyword>
<dbReference type="InterPro" id="IPR003593">
    <property type="entry name" value="AAA+_ATPase"/>
</dbReference>
<evidence type="ECO:0000256" key="2">
    <source>
        <dbReference type="ARBA" id="ARBA00022741"/>
    </source>
</evidence>
<evidence type="ECO:0000313" key="5">
    <source>
        <dbReference type="EMBL" id="ACZ41158.1"/>
    </source>
</evidence>
<dbReference type="eggNOG" id="COG1131">
    <property type="taxonomic scope" value="Bacteria"/>
</dbReference>
<accession>D1CE02</accession>
<dbReference type="Gene3D" id="3.40.50.300">
    <property type="entry name" value="P-loop containing nucleotide triphosphate hydrolases"/>
    <property type="match status" value="1"/>
</dbReference>
<reference evidence="6" key="1">
    <citation type="journal article" date="2010" name="Stand. Genomic Sci.">
        <title>Complete genome sequence of 'Thermobaculum terrenum' type strain (YNP1).</title>
        <authorList>
            <person name="Kiss H."/>
            <person name="Cleland D."/>
            <person name="Lapidus A."/>
            <person name="Lucas S."/>
            <person name="Glavina Del Rio T."/>
            <person name="Nolan M."/>
            <person name="Tice H."/>
            <person name="Han C."/>
            <person name="Goodwin L."/>
            <person name="Pitluck S."/>
            <person name="Liolios K."/>
            <person name="Ivanova N."/>
            <person name="Mavromatis K."/>
            <person name="Ovchinnikova G."/>
            <person name="Pati A."/>
            <person name="Chen A."/>
            <person name="Palaniappan K."/>
            <person name="Land M."/>
            <person name="Hauser L."/>
            <person name="Chang Y."/>
            <person name="Jeffries C."/>
            <person name="Lu M."/>
            <person name="Brettin T."/>
            <person name="Detter J."/>
            <person name="Goker M."/>
            <person name="Tindall B."/>
            <person name="Beck B."/>
            <person name="McDermott T."/>
            <person name="Woyke T."/>
            <person name="Bristow J."/>
            <person name="Eisen J."/>
            <person name="Markowitz V."/>
            <person name="Hugenholtz P."/>
            <person name="Kyrpides N."/>
            <person name="Klenk H."/>
            <person name="Cheng J."/>
        </authorList>
    </citation>
    <scope>NUCLEOTIDE SEQUENCE [LARGE SCALE GENOMIC DNA]</scope>
    <source>
        <strain evidence="6">ATCC BAA-798 / YNP1</strain>
    </source>
</reference>
<dbReference type="PANTHER" id="PTHR42939">
    <property type="entry name" value="ABC TRANSPORTER ATP-BINDING PROTEIN ALBC-RELATED"/>
    <property type="match status" value="1"/>
</dbReference>
<evidence type="ECO:0000256" key="1">
    <source>
        <dbReference type="ARBA" id="ARBA00022448"/>
    </source>
</evidence>
<dbReference type="Pfam" id="PF00005">
    <property type="entry name" value="ABC_tran"/>
    <property type="match status" value="1"/>
</dbReference>
<dbReference type="Proteomes" id="UP000000323">
    <property type="component" value="Chromosome 1"/>
</dbReference>
<keyword evidence="3" id="KW-0067">ATP-binding</keyword>
<dbReference type="GO" id="GO:0005524">
    <property type="term" value="F:ATP binding"/>
    <property type="evidence" value="ECO:0007669"/>
    <property type="project" value="UniProtKB-KW"/>
</dbReference>
<dbReference type="InterPro" id="IPR027417">
    <property type="entry name" value="P-loop_NTPase"/>
</dbReference>
<sequence length="247" mass="27837">MFSNKPSQSMSDPVPVIEAQGIGKLYNRRWALRNVNIKVFAGERVLLWGPNGSGKTSLLRILATLSRASRGELKLFGLEAIKYKRDLRNRIGYLGHNLTLYDDLTARENLNLYSKLYSVKNPENLYMPLIYTFGLVSFLDSRVRNYSRGMQQKLAIVKALIHQPEILLLDEPSTGLDAESTHKLEEVLAQYDGTIVFSSHDLEFGLSVGNRVLVLSNGSIIADKSVQEIDSIDLQHPTQRHKLTIQP</sequence>